<dbReference type="Proteomes" id="UP000054935">
    <property type="component" value="Unassembled WGS sequence"/>
</dbReference>
<sequence length="502" mass="53209">MKRYATASALALIAMAGPSFADVTPQQVWDDLETYYANSLGYPVTATETMDGTSLVLSDITFGVDIPEEDARVDIKMPQITLADNGDGTVTMTLPDSAPITVFINEDGEQVGEVVVEMTAPSFKALISGTEASMNYDISADQLGYTLTKLVAEGEEITRDMLRADVAMGPISGTMSVMNSDGLRSMAQEFSYGNLTYDLAFQEPGGSDAGMFKGMLNGLSVAGETAIPTDVDFEDPTALFGSGLMIDLVMAHQGGQTDFSVTERKGTTVGKMSSDAGEFGVAFSAEQMIYAVSATALDVELSGPELPLPISFAMQDLGFSFELPLKKSDAPQDASISLVLAEFTMADMLWNIFDPGAILPRDPATVAANLEAKVTPYVDLADEETYDVDVPGELNEVTLTDLVISAAGGTILGEGAFTFDNSDLDSFDGMPRPEGQLDFQISGANGLIDNLITMGLLPEQDAMGVRMMLGMFTVPGDEPDTATSSIVVNEQGHVLANGQRIK</sequence>
<protein>
    <recommendedName>
        <fullName evidence="4">DUF2125 domain-containing protein</fullName>
    </recommendedName>
</protein>
<feature type="signal peptide" evidence="1">
    <location>
        <begin position="1"/>
        <end position="21"/>
    </location>
</feature>
<accession>A0A0P1GA10</accession>
<name>A0A0P1GA10_9RHOB</name>
<dbReference type="AlphaFoldDB" id="A0A0P1GA10"/>
<organism evidence="2 3">
    <name type="scientific">Tropicibacter naphthalenivorans</name>
    <dbReference type="NCBI Taxonomy" id="441103"/>
    <lineage>
        <taxon>Bacteria</taxon>
        <taxon>Pseudomonadati</taxon>
        <taxon>Pseudomonadota</taxon>
        <taxon>Alphaproteobacteria</taxon>
        <taxon>Rhodobacterales</taxon>
        <taxon>Roseobacteraceae</taxon>
        <taxon>Tropicibacter</taxon>
    </lineage>
</organism>
<dbReference type="InterPro" id="IPR018666">
    <property type="entry name" value="DUF2125"/>
</dbReference>
<evidence type="ECO:0008006" key="4">
    <source>
        <dbReference type="Google" id="ProtNLM"/>
    </source>
</evidence>
<dbReference type="EMBL" id="CYSE01000003">
    <property type="protein sequence ID" value="CUH78320.1"/>
    <property type="molecule type" value="Genomic_DNA"/>
</dbReference>
<keyword evidence="3" id="KW-1185">Reference proteome</keyword>
<dbReference type="STRING" id="441103.TRN7648_01916"/>
<dbReference type="OrthoDB" id="7791409at2"/>
<reference evidence="2 3" key="1">
    <citation type="submission" date="2015-09" db="EMBL/GenBank/DDBJ databases">
        <authorList>
            <consortium name="Swine Surveillance"/>
        </authorList>
    </citation>
    <scope>NUCLEOTIDE SEQUENCE [LARGE SCALE GENOMIC DNA]</scope>
    <source>
        <strain evidence="2 3">CECT 7648</strain>
    </source>
</reference>
<dbReference type="Pfam" id="PF09898">
    <property type="entry name" value="DUF2125"/>
    <property type="match status" value="1"/>
</dbReference>
<evidence type="ECO:0000313" key="3">
    <source>
        <dbReference type="Proteomes" id="UP000054935"/>
    </source>
</evidence>
<keyword evidence="1" id="KW-0732">Signal</keyword>
<gene>
    <name evidence="2" type="ORF">TRN7648_01916</name>
</gene>
<evidence type="ECO:0000313" key="2">
    <source>
        <dbReference type="EMBL" id="CUH78320.1"/>
    </source>
</evidence>
<proteinExistence type="predicted"/>
<dbReference type="RefSeq" id="WP_058247425.1">
    <property type="nucleotide sequence ID" value="NZ_CYSE01000003.1"/>
</dbReference>
<evidence type="ECO:0000256" key="1">
    <source>
        <dbReference type="SAM" id="SignalP"/>
    </source>
</evidence>
<feature type="chain" id="PRO_5006063220" description="DUF2125 domain-containing protein" evidence="1">
    <location>
        <begin position="22"/>
        <end position="502"/>
    </location>
</feature>